<dbReference type="GeneID" id="27334973"/>
<dbReference type="PANTHER" id="PTHR22748">
    <property type="entry name" value="AP ENDONUCLEASE"/>
    <property type="match status" value="1"/>
</dbReference>
<feature type="binding site" evidence="10">
    <location>
        <position position="9"/>
    </location>
    <ligand>
        <name>Mg(2+)</name>
        <dbReference type="ChEBI" id="CHEBI:18420"/>
        <label>1</label>
    </ligand>
</feature>
<dbReference type="VEuPathDB" id="FungiDB:PV08_07890"/>
<keyword evidence="16" id="KW-1185">Reference proteome</keyword>
<evidence type="ECO:0000256" key="2">
    <source>
        <dbReference type="ARBA" id="ARBA00013541"/>
    </source>
</evidence>
<evidence type="ECO:0000256" key="4">
    <source>
        <dbReference type="ARBA" id="ARBA00022771"/>
    </source>
</evidence>
<dbReference type="Gene3D" id="3.60.10.10">
    <property type="entry name" value="Endonuclease/exonuclease/phosphatase"/>
    <property type="match status" value="1"/>
</dbReference>
<proteinExistence type="inferred from homology"/>
<evidence type="ECO:0000256" key="12">
    <source>
        <dbReference type="PROSITE-ProRule" id="PRU01343"/>
    </source>
</evidence>
<gene>
    <name evidence="15" type="ORF">PV08_07890</name>
</gene>
<dbReference type="InterPro" id="IPR036691">
    <property type="entry name" value="Endo/exonu/phosph_ase_sf"/>
</dbReference>
<feature type="binding site" evidence="10">
    <location>
        <position position="44"/>
    </location>
    <ligand>
        <name>Mg(2+)</name>
        <dbReference type="ChEBI" id="CHEBI:18420"/>
        <label>1</label>
    </ligand>
</feature>
<evidence type="ECO:0000256" key="8">
    <source>
        <dbReference type="ARBA" id="ARBA00023242"/>
    </source>
</evidence>
<evidence type="ECO:0000313" key="15">
    <source>
        <dbReference type="EMBL" id="KIW15103.1"/>
    </source>
</evidence>
<feature type="binding site" evidence="10">
    <location>
        <position position="196"/>
    </location>
    <ligand>
        <name>Mg(2+)</name>
        <dbReference type="ChEBI" id="CHEBI:18420"/>
        <label>1</label>
    </ligand>
</feature>
<dbReference type="HOGENOM" id="CLU_010374_2_0_1"/>
<dbReference type="CDD" id="cd09088">
    <property type="entry name" value="Ape2-like_AP-endo"/>
    <property type="match status" value="1"/>
</dbReference>
<evidence type="ECO:0000256" key="7">
    <source>
        <dbReference type="ARBA" id="ARBA00022842"/>
    </source>
</evidence>
<evidence type="ECO:0000313" key="16">
    <source>
        <dbReference type="Proteomes" id="UP000053328"/>
    </source>
</evidence>
<evidence type="ECO:0000256" key="13">
    <source>
        <dbReference type="SAM" id="MobiDB-lite"/>
    </source>
</evidence>
<dbReference type="RefSeq" id="XP_016235319.1">
    <property type="nucleotide sequence ID" value="XM_016382217.1"/>
</dbReference>
<dbReference type="GO" id="GO:0008081">
    <property type="term" value="F:phosphoric diester hydrolase activity"/>
    <property type="evidence" value="ECO:0007669"/>
    <property type="project" value="TreeGrafter"/>
</dbReference>
<dbReference type="AlphaFoldDB" id="A0A0D2B879"/>
<evidence type="ECO:0000256" key="5">
    <source>
        <dbReference type="ARBA" id="ARBA00022801"/>
    </source>
</evidence>
<name>A0A0D2B879_9EURO</name>
<dbReference type="PROSITE" id="PS51999">
    <property type="entry name" value="ZF_GRF"/>
    <property type="match status" value="1"/>
</dbReference>
<dbReference type="InterPro" id="IPR010666">
    <property type="entry name" value="Znf_GRF"/>
</dbReference>
<keyword evidence="5" id="KW-0378">Hydrolase</keyword>
<feature type="binding site" evidence="10">
    <location>
        <position position="314"/>
    </location>
    <ligand>
        <name>Mg(2+)</name>
        <dbReference type="ChEBI" id="CHEBI:18420"/>
        <label>1</label>
    </ligand>
</feature>
<dbReference type="EMBL" id="KN847496">
    <property type="protein sequence ID" value="KIW15103.1"/>
    <property type="molecule type" value="Genomic_DNA"/>
</dbReference>
<feature type="active site" evidence="9">
    <location>
        <position position="157"/>
    </location>
</feature>
<accession>A0A0D2B879</accession>
<evidence type="ECO:0000256" key="9">
    <source>
        <dbReference type="PIRSR" id="PIRSR604808-1"/>
    </source>
</evidence>
<keyword evidence="3 10" id="KW-0479">Metal-binding</keyword>
<comment type="cofactor">
    <cofactor evidence="10">
        <name>Mg(2+)</name>
        <dbReference type="ChEBI" id="CHEBI:18420"/>
    </cofactor>
    <cofactor evidence="10">
        <name>Mn(2+)</name>
        <dbReference type="ChEBI" id="CHEBI:29035"/>
    </cofactor>
    <text evidence="10">Probably binds two magnesium or manganese ions per subunit.</text>
</comment>
<feature type="active site" description="Proton donor/acceptor" evidence="9">
    <location>
        <position position="196"/>
    </location>
</feature>
<feature type="compositionally biased region" description="Low complexity" evidence="13">
    <location>
        <begin position="455"/>
        <end position="468"/>
    </location>
</feature>
<dbReference type="InterPro" id="IPR005135">
    <property type="entry name" value="Endo/exonuclease/phosphatase"/>
</dbReference>
<keyword evidence="7 10" id="KW-0460">Magnesium</keyword>
<dbReference type="PROSITE" id="PS51435">
    <property type="entry name" value="AP_NUCLEASE_F1_4"/>
    <property type="match status" value="1"/>
</dbReference>
<organism evidence="15 16">
    <name type="scientific">Exophiala spinifera</name>
    <dbReference type="NCBI Taxonomy" id="91928"/>
    <lineage>
        <taxon>Eukaryota</taxon>
        <taxon>Fungi</taxon>
        <taxon>Dikarya</taxon>
        <taxon>Ascomycota</taxon>
        <taxon>Pezizomycotina</taxon>
        <taxon>Eurotiomycetes</taxon>
        <taxon>Chaetothyriomycetidae</taxon>
        <taxon>Chaetothyriales</taxon>
        <taxon>Herpotrichiellaceae</taxon>
        <taxon>Exophiala</taxon>
    </lineage>
</organism>
<feature type="region of interest" description="Disordered" evidence="13">
    <location>
        <begin position="378"/>
        <end position="469"/>
    </location>
</feature>
<dbReference type="GO" id="GO:0003906">
    <property type="term" value="F:DNA-(apurinic or apyrimidinic site) endonuclease activity"/>
    <property type="evidence" value="ECO:0007669"/>
    <property type="project" value="TreeGrafter"/>
</dbReference>
<keyword evidence="10" id="KW-0464">Manganese</keyword>
<feature type="binding site" evidence="10">
    <location>
        <position position="198"/>
    </location>
    <ligand>
        <name>Mg(2+)</name>
        <dbReference type="ChEBI" id="CHEBI:18420"/>
        <label>1</label>
    </ligand>
</feature>
<sequence>MGIRITSWNVNGIRNPFAYQPWRDKRTFEAMFDILEADIVVFQETKIQRKDLRDDMVLVPGWDNYWSLPKHKKGYSGVVVYTRNATCAPIRAEEGITGILTRPNSATSFRDLPPEEQIGGYPNAEQLAEVEFDLATLDSEGRCVILEFPAFVLIGTYCPAERDETRTHFRTSFLHVLDARIRNLVRMGKRVVWTGDLNISREEIDTAAAEESMRKNGVDAVEWISTPARRMLNQLLVGGKVHGARDEGRETPILWDLCRAFNEGRRGMYTCWETKVNARPGNYGARIDYVICSHDMKDWFYDANIQEGLMGSDHCPVFAVLSDSIIVDGDTRHILDMLNPPGMFQNGIRKLEWSNKNLLPMSGKLIQEFDKRRSIRDMFTKKPSLPKAESTATDINDSSSQPPPPPLLTATVEFTSKDDAGWSSSTSNATAAPIPANGKRSAKSDTLPAAKKSRSQSTQTSTGKGQQSLRGFFATRGPAPASAVDDLAATDPELSEDAISTENSAPGVTVISPSRTIASIEDEAANVASKQSWGKLFSKPIAPKCEHGEPCKTMLTKKPGVNCGRSFWMCNRPLGPSGKQERGTQWRCNTFIWASDWDAREPG</sequence>
<feature type="active site" description="Proton acceptor" evidence="9">
    <location>
        <position position="314"/>
    </location>
</feature>
<evidence type="ECO:0000259" key="14">
    <source>
        <dbReference type="PROSITE" id="PS51999"/>
    </source>
</evidence>
<feature type="site" description="Transition state stabilizer" evidence="11">
    <location>
        <position position="198"/>
    </location>
</feature>
<feature type="compositionally biased region" description="Polar residues" evidence="13">
    <location>
        <begin position="390"/>
        <end position="400"/>
    </location>
</feature>
<evidence type="ECO:0000256" key="3">
    <source>
        <dbReference type="ARBA" id="ARBA00022723"/>
    </source>
</evidence>
<feature type="binding site" evidence="10">
    <location>
        <position position="313"/>
    </location>
    <ligand>
        <name>Mg(2+)</name>
        <dbReference type="ChEBI" id="CHEBI:18420"/>
        <label>1</label>
    </ligand>
</feature>
<dbReference type="InterPro" id="IPR004808">
    <property type="entry name" value="AP_endonuc_1"/>
</dbReference>
<protein>
    <recommendedName>
        <fullName evidence="2">DNA-(apurinic or apyrimidinic site) endonuclease 2</fullName>
    </recommendedName>
</protein>
<keyword evidence="8" id="KW-0539">Nucleus</keyword>
<evidence type="ECO:0000256" key="1">
    <source>
        <dbReference type="ARBA" id="ARBA00007092"/>
    </source>
</evidence>
<dbReference type="GO" id="GO:0006284">
    <property type="term" value="P:base-excision repair"/>
    <property type="evidence" value="ECO:0007669"/>
    <property type="project" value="TreeGrafter"/>
</dbReference>
<evidence type="ECO:0000256" key="11">
    <source>
        <dbReference type="PIRSR" id="PIRSR604808-3"/>
    </source>
</evidence>
<dbReference type="SUPFAM" id="SSF56219">
    <property type="entry name" value="DNase I-like"/>
    <property type="match status" value="1"/>
</dbReference>
<dbReference type="PANTHER" id="PTHR22748:SF4">
    <property type="entry name" value="DNA-(APURINIC OR APYRIMIDINIC SITE) ENDONUCLEASE 2"/>
    <property type="match status" value="1"/>
</dbReference>
<feature type="site" description="Interaction with DNA substrate" evidence="11">
    <location>
        <position position="314"/>
    </location>
</feature>
<dbReference type="FunFam" id="3.60.10.10:FF:000079">
    <property type="entry name" value="DNA-(apurinic or apyrimidinic site) lyase"/>
    <property type="match status" value="1"/>
</dbReference>
<comment type="similarity">
    <text evidence="1">Belongs to the DNA repair enzymes AP/ExoA family.</text>
</comment>
<evidence type="ECO:0000256" key="6">
    <source>
        <dbReference type="ARBA" id="ARBA00022833"/>
    </source>
</evidence>
<dbReference type="GO" id="GO:0005634">
    <property type="term" value="C:nucleus"/>
    <property type="evidence" value="ECO:0007669"/>
    <property type="project" value="TreeGrafter"/>
</dbReference>
<feature type="domain" description="GRF-type" evidence="14">
    <location>
        <begin position="545"/>
        <end position="597"/>
    </location>
</feature>
<feature type="site" description="Important for catalytic activity" evidence="11">
    <location>
        <position position="288"/>
    </location>
</feature>
<dbReference type="Proteomes" id="UP000053328">
    <property type="component" value="Unassembled WGS sequence"/>
</dbReference>
<dbReference type="GO" id="GO:0008270">
    <property type="term" value="F:zinc ion binding"/>
    <property type="evidence" value="ECO:0007669"/>
    <property type="project" value="UniProtKB-KW"/>
</dbReference>
<dbReference type="OrthoDB" id="391817at2759"/>
<evidence type="ECO:0000256" key="10">
    <source>
        <dbReference type="PIRSR" id="PIRSR604808-2"/>
    </source>
</evidence>
<reference evidence="15 16" key="1">
    <citation type="submission" date="2015-01" db="EMBL/GenBank/DDBJ databases">
        <title>The Genome Sequence of Exophiala spinifera CBS89968.</title>
        <authorList>
            <consortium name="The Broad Institute Genomics Platform"/>
            <person name="Cuomo C."/>
            <person name="de Hoog S."/>
            <person name="Gorbushina A."/>
            <person name="Stielow B."/>
            <person name="Teixiera M."/>
            <person name="Abouelleil A."/>
            <person name="Chapman S.B."/>
            <person name="Priest M."/>
            <person name="Young S.K."/>
            <person name="Wortman J."/>
            <person name="Nusbaum C."/>
            <person name="Birren B."/>
        </authorList>
    </citation>
    <scope>NUCLEOTIDE SEQUENCE [LARGE SCALE GENOMIC DNA]</scope>
    <source>
        <strain evidence="15 16">CBS 89968</strain>
    </source>
</reference>
<dbReference type="GO" id="GO:0008311">
    <property type="term" value="F:double-stranded DNA 3'-5' DNA exonuclease activity"/>
    <property type="evidence" value="ECO:0007669"/>
    <property type="project" value="TreeGrafter"/>
</dbReference>
<keyword evidence="4 12" id="KW-0863">Zinc-finger</keyword>
<dbReference type="STRING" id="91928.A0A0D2B879"/>
<dbReference type="Pfam" id="PF03372">
    <property type="entry name" value="Exo_endo_phos"/>
    <property type="match status" value="1"/>
</dbReference>
<keyword evidence="6" id="KW-0862">Zinc</keyword>